<evidence type="ECO:0000256" key="5">
    <source>
        <dbReference type="ARBA" id="ARBA00023154"/>
    </source>
</evidence>
<dbReference type="InterPro" id="IPR022644">
    <property type="entry name" value="De-COase2_N"/>
</dbReference>
<dbReference type="PANTHER" id="PTHR43727:SF2">
    <property type="entry name" value="GROUP IV DECARBOXYLASE"/>
    <property type="match status" value="1"/>
</dbReference>
<dbReference type="EMBL" id="RBPQ01000050">
    <property type="protein sequence ID" value="RMO31821.1"/>
    <property type="molecule type" value="Genomic_DNA"/>
</dbReference>
<dbReference type="GO" id="GO:0009089">
    <property type="term" value="P:lysine biosynthetic process via diaminopimelate"/>
    <property type="evidence" value="ECO:0007669"/>
    <property type="project" value="UniProtKB-UniRule"/>
</dbReference>
<keyword evidence="2 12" id="KW-0028">Amino-acid biosynthesis</keyword>
<dbReference type="Gene3D" id="2.40.37.10">
    <property type="entry name" value="Lyase, Ornithine Decarboxylase, Chain A, domain 1"/>
    <property type="match status" value="1"/>
</dbReference>
<proteinExistence type="inferred from homology"/>
<dbReference type="Pfam" id="PF00278">
    <property type="entry name" value="Orn_DAP_Arg_deC"/>
    <property type="match status" value="1"/>
</dbReference>
<evidence type="ECO:0000256" key="7">
    <source>
        <dbReference type="ARBA" id="ARBA00050464"/>
    </source>
</evidence>
<feature type="modified residue" description="N6-(pyridoxal phosphate)lysine" evidence="12 13">
    <location>
        <position position="60"/>
    </location>
</feature>
<dbReference type="FunFam" id="2.40.37.10:FF:000003">
    <property type="entry name" value="Diaminopimelate decarboxylase"/>
    <property type="match status" value="1"/>
</dbReference>
<dbReference type="InterPro" id="IPR022653">
    <property type="entry name" value="De-COase2_pyr-phos_BS"/>
</dbReference>
<dbReference type="InterPro" id="IPR009006">
    <property type="entry name" value="Ala_racemase/Decarboxylase_C"/>
</dbReference>
<keyword evidence="5 12" id="KW-0457">Lysine biosynthesis</keyword>
<feature type="binding site" evidence="12">
    <location>
        <position position="370"/>
    </location>
    <ligand>
        <name>substrate</name>
    </ligand>
</feature>
<evidence type="ECO:0000256" key="6">
    <source>
        <dbReference type="ARBA" id="ARBA00023239"/>
    </source>
</evidence>
<feature type="active site" description="Proton donor" evidence="13">
    <location>
        <position position="342"/>
    </location>
</feature>
<gene>
    <name evidence="12" type="primary">lysA</name>
    <name evidence="17" type="ORF">ALQ44_04633</name>
</gene>
<dbReference type="PROSITE" id="PS00878">
    <property type="entry name" value="ODR_DC_2_1"/>
    <property type="match status" value="1"/>
</dbReference>
<feature type="binding site" evidence="12">
    <location>
        <begin position="273"/>
        <end position="276"/>
    </location>
    <ligand>
        <name>pyridoxal 5'-phosphate</name>
        <dbReference type="ChEBI" id="CHEBI:597326"/>
    </ligand>
</feature>
<evidence type="ECO:0000259" key="16">
    <source>
        <dbReference type="Pfam" id="PF02784"/>
    </source>
</evidence>
<keyword evidence="3 12" id="KW-0210">Decarboxylase</keyword>
<comment type="cofactor">
    <cofactor evidence="1 12 13 14">
        <name>pyridoxal 5'-phosphate</name>
        <dbReference type="ChEBI" id="CHEBI:597326"/>
    </cofactor>
</comment>
<comment type="catalytic activity">
    <reaction evidence="7 12 14">
        <text>meso-2,6-diaminopimelate + H(+) = L-lysine + CO2</text>
        <dbReference type="Rhea" id="RHEA:15101"/>
        <dbReference type="ChEBI" id="CHEBI:15378"/>
        <dbReference type="ChEBI" id="CHEBI:16526"/>
        <dbReference type="ChEBI" id="CHEBI:32551"/>
        <dbReference type="ChEBI" id="CHEBI:57791"/>
        <dbReference type="EC" id="4.1.1.20"/>
    </reaction>
</comment>
<dbReference type="NCBIfam" id="TIGR01048">
    <property type="entry name" value="lysA"/>
    <property type="match status" value="1"/>
</dbReference>
<feature type="binding site" evidence="12">
    <location>
        <position position="343"/>
    </location>
    <ligand>
        <name>substrate</name>
    </ligand>
</feature>
<dbReference type="PANTHER" id="PTHR43727">
    <property type="entry name" value="DIAMINOPIMELATE DECARBOXYLASE"/>
    <property type="match status" value="1"/>
</dbReference>
<evidence type="ECO:0000256" key="14">
    <source>
        <dbReference type="RuleBase" id="RU003738"/>
    </source>
</evidence>
<evidence type="ECO:0000313" key="17">
    <source>
        <dbReference type="EMBL" id="RMO31821.1"/>
    </source>
</evidence>
<evidence type="ECO:0000256" key="9">
    <source>
        <dbReference type="ARBA" id="ARBA00060983"/>
    </source>
</evidence>
<comment type="pathway">
    <text evidence="8 12 14">Amino-acid biosynthesis; L-lysine biosynthesis via DAP pathway; L-lysine from DL-2,6-diaminopimelate: step 1/1.</text>
</comment>
<dbReference type="Pfam" id="PF02784">
    <property type="entry name" value="Orn_Arg_deC_N"/>
    <property type="match status" value="1"/>
</dbReference>
<comment type="caution">
    <text evidence="17">The sequence shown here is derived from an EMBL/GenBank/DDBJ whole genome shotgun (WGS) entry which is preliminary data.</text>
</comment>
<feature type="binding site" evidence="12">
    <location>
        <position position="239"/>
    </location>
    <ligand>
        <name>pyridoxal 5'-phosphate</name>
        <dbReference type="ChEBI" id="CHEBI:597326"/>
    </ligand>
</feature>
<dbReference type="InterPro" id="IPR029066">
    <property type="entry name" value="PLP-binding_barrel"/>
</dbReference>
<dbReference type="PROSITE" id="PS00879">
    <property type="entry name" value="ODR_DC_2_2"/>
    <property type="match status" value="1"/>
</dbReference>
<accession>A0A2V4QTZ8</accession>
<feature type="binding site" evidence="12">
    <location>
        <position position="316"/>
    </location>
    <ligand>
        <name>substrate</name>
    </ligand>
</feature>
<dbReference type="EC" id="4.1.1.20" evidence="10 12"/>
<evidence type="ECO:0000256" key="1">
    <source>
        <dbReference type="ARBA" id="ARBA00001933"/>
    </source>
</evidence>
<dbReference type="InterPro" id="IPR002986">
    <property type="entry name" value="DAP_deCOOHase_LysA"/>
</dbReference>
<evidence type="ECO:0000256" key="4">
    <source>
        <dbReference type="ARBA" id="ARBA00022898"/>
    </source>
</evidence>
<dbReference type="Gene3D" id="3.20.20.10">
    <property type="entry name" value="Alanine racemase"/>
    <property type="match status" value="1"/>
</dbReference>
<dbReference type="InterPro" id="IPR000183">
    <property type="entry name" value="Orn/DAP/Arg_de-COase"/>
</dbReference>
<evidence type="ECO:0000256" key="3">
    <source>
        <dbReference type="ARBA" id="ARBA00022793"/>
    </source>
</evidence>
<organism evidence="17 18">
    <name type="scientific">Pseudomonas syringae pv. pisi</name>
    <dbReference type="NCBI Taxonomy" id="59510"/>
    <lineage>
        <taxon>Bacteria</taxon>
        <taxon>Pseudomonadati</taxon>
        <taxon>Pseudomonadota</taxon>
        <taxon>Gammaproteobacteria</taxon>
        <taxon>Pseudomonadales</taxon>
        <taxon>Pseudomonadaceae</taxon>
        <taxon>Pseudomonas</taxon>
        <taxon>Pseudomonas syringae</taxon>
    </lineage>
</organism>
<dbReference type="PRINTS" id="PR01181">
    <property type="entry name" value="DAPDCRBXLASE"/>
</dbReference>
<sequence length="415" mass="45210">MDAFNYRDGELFAEGVALSAIAERFGTPTYVYSRAHIEAQYRAYADALSGMPHMVCFAVKANSNLGVLNVLARLGAGFDIVSRGELERVLAAGGKAEKIVFSGVGKTREDMRRALEVGVHCFNVESTDELERLQEVAAELNVRAPISLRVNPDVDAGTHPYISTGLKENKFGIAIAAAEDVYIRASQLPNLKVIGVDCHIGSQLTTLEPFIDALDRLLALVDRLGDCGIHLHHIDLGGGLGVRYRDEEPPLAADYIKAVRERLAGRDLGLLFEPGRFIVANAGALLTRVEYLKHTEHKDFAIVDAAMNDLIRPALYQAWMDVTAVRPRDSEPRAYDIVGPICETGDFLAKGRELALAEGDLLAVHSAGAYGFVMSSNYNTRGRAAEVLVDGSQAFEVRRRETVAELFAGESLLPE</sequence>
<dbReference type="Proteomes" id="UP000276886">
    <property type="component" value="Unassembled WGS sequence"/>
</dbReference>
<evidence type="ECO:0000256" key="10">
    <source>
        <dbReference type="ARBA" id="ARBA00066427"/>
    </source>
</evidence>
<evidence type="ECO:0000259" key="15">
    <source>
        <dbReference type="Pfam" id="PF00278"/>
    </source>
</evidence>
<dbReference type="GO" id="GO:0030170">
    <property type="term" value="F:pyridoxal phosphate binding"/>
    <property type="evidence" value="ECO:0007669"/>
    <property type="project" value="UniProtKB-UniRule"/>
</dbReference>
<evidence type="ECO:0000256" key="11">
    <source>
        <dbReference type="ARBA" id="ARBA00074972"/>
    </source>
</evidence>
<protein>
    <recommendedName>
        <fullName evidence="11 12">Diaminopimelate decarboxylase</fullName>
        <shortName evidence="12">DAP decarboxylase</shortName>
        <shortName evidence="12">DAPDC</shortName>
        <ecNumber evidence="10 12">4.1.1.20</ecNumber>
    </recommendedName>
</protein>
<comment type="similarity">
    <text evidence="9 12">Belongs to the Orn/Lys/Arg decarboxylase class-II family. LysA subfamily.</text>
</comment>
<dbReference type="SUPFAM" id="SSF51419">
    <property type="entry name" value="PLP-binding barrel"/>
    <property type="match status" value="1"/>
</dbReference>
<dbReference type="UniPathway" id="UPA00034">
    <property type="reaction ID" value="UER00027"/>
</dbReference>
<dbReference type="PRINTS" id="PR01179">
    <property type="entry name" value="ODADCRBXLASE"/>
</dbReference>
<evidence type="ECO:0000256" key="8">
    <source>
        <dbReference type="ARBA" id="ARBA00060643"/>
    </source>
</evidence>
<evidence type="ECO:0000256" key="13">
    <source>
        <dbReference type="PIRSR" id="PIRSR600183-50"/>
    </source>
</evidence>
<keyword evidence="4 12" id="KW-0663">Pyridoxal phosphate</keyword>
<evidence type="ECO:0000313" key="18">
    <source>
        <dbReference type="Proteomes" id="UP000276886"/>
    </source>
</evidence>
<keyword evidence="6 12" id="KW-0456">Lyase</keyword>
<feature type="domain" description="Orn/DAP/Arg decarboxylase 2 N-terminal" evidence="16">
    <location>
        <begin position="35"/>
        <end position="280"/>
    </location>
</feature>
<dbReference type="HAMAP" id="MF_02120">
    <property type="entry name" value="LysA"/>
    <property type="match status" value="1"/>
</dbReference>
<comment type="subunit">
    <text evidence="12">Homodimer.</text>
</comment>
<dbReference type="CDD" id="cd06828">
    <property type="entry name" value="PLPDE_III_DapDC"/>
    <property type="match status" value="1"/>
</dbReference>
<feature type="domain" description="Orn/DAP/Arg decarboxylase 2 C-terminal" evidence="15">
    <location>
        <begin position="30"/>
        <end position="368"/>
    </location>
</feature>
<dbReference type="SUPFAM" id="SSF50621">
    <property type="entry name" value="Alanine racemase C-terminal domain-like"/>
    <property type="match status" value="1"/>
</dbReference>
<reference evidence="17 18" key="1">
    <citation type="submission" date="2018-08" db="EMBL/GenBank/DDBJ databases">
        <title>Recombination of ecologically and evolutionarily significant loci maintains genetic cohesion in the Pseudomonas syringae species complex.</title>
        <authorList>
            <person name="Dillon M."/>
            <person name="Thakur S."/>
            <person name="Almeida R.N.D."/>
            <person name="Weir B.S."/>
            <person name="Guttman D.S."/>
        </authorList>
    </citation>
    <scope>NUCLEOTIDE SEQUENCE [LARGE SCALE GENOMIC DNA]</scope>
    <source>
        <strain evidence="17 18">ICMP 2788</strain>
    </source>
</reference>
<dbReference type="InterPro" id="IPR022657">
    <property type="entry name" value="De-COase2_CS"/>
</dbReference>
<dbReference type="GO" id="GO:0008836">
    <property type="term" value="F:diaminopimelate decarboxylase activity"/>
    <property type="evidence" value="ECO:0007669"/>
    <property type="project" value="UniProtKB-UniRule"/>
</dbReference>
<dbReference type="FunFam" id="3.20.20.10:FF:000003">
    <property type="entry name" value="Diaminopimelate decarboxylase"/>
    <property type="match status" value="1"/>
</dbReference>
<evidence type="ECO:0000256" key="12">
    <source>
        <dbReference type="HAMAP-Rule" id="MF_02120"/>
    </source>
</evidence>
<dbReference type="AlphaFoldDB" id="A0A2V4QTZ8"/>
<feature type="binding site" evidence="12">
    <location>
        <position position="276"/>
    </location>
    <ligand>
        <name>substrate</name>
    </ligand>
</feature>
<dbReference type="InterPro" id="IPR022643">
    <property type="entry name" value="De-COase2_C"/>
</dbReference>
<name>A0A2V4QTZ8_PSESJ</name>
<dbReference type="RefSeq" id="WP_003344478.1">
    <property type="nucleotide sequence ID" value="NZ_QJTX01000019.1"/>
</dbReference>
<evidence type="ECO:0000256" key="2">
    <source>
        <dbReference type="ARBA" id="ARBA00022605"/>
    </source>
</evidence>
<feature type="binding site" evidence="12">
    <location>
        <position position="370"/>
    </location>
    <ligand>
        <name>pyridoxal 5'-phosphate</name>
        <dbReference type="ChEBI" id="CHEBI:597326"/>
    </ligand>
</feature>
<feature type="binding site" evidence="12">
    <location>
        <position position="312"/>
    </location>
    <ligand>
        <name>substrate</name>
    </ligand>
</feature>
<comment type="function">
    <text evidence="12">Specifically catalyzes the decarboxylation of meso-diaminopimelate (meso-DAP) to L-lysine.</text>
</comment>